<keyword evidence="2" id="KW-0677">Repeat</keyword>
<dbReference type="PANTHER" id="PTHR18896">
    <property type="entry name" value="PHOSPHOLIPASE D"/>
    <property type="match status" value="1"/>
</dbReference>
<dbReference type="InterPro" id="IPR015679">
    <property type="entry name" value="PLipase_D_fam"/>
</dbReference>
<evidence type="ECO:0000256" key="2">
    <source>
        <dbReference type="ARBA" id="ARBA00022737"/>
    </source>
</evidence>
<proteinExistence type="predicted"/>
<dbReference type="Gene3D" id="3.30.870.10">
    <property type="entry name" value="Endonuclease Chain A"/>
    <property type="match status" value="2"/>
</dbReference>
<evidence type="ECO:0000313" key="9">
    <source>
        <dbReference type="Proteomes" id="UP000654075"/>
    </source>
</evidence>
<evidence type="ECO:0000256" key="5">
    <source>
        <dbReference type="ARBA" id="ARBA00023098"/>
    </source>
</evidence>
<keyword evidence="3" id="KW-0378">Hydrolase</keyword>
<accession>A0A813FHT5</accession>
<feature type="chain" id="PRO_5032706067" description="phospholipase D" evidence="6">
    <location>
        <begin position="26"/>
        <end position="757"/>
    </location>
</feature>
<feature type="domain" description="PLD phosphodiesterase" evidence="7">
    <location>
        <begin position="548"/>
        <end position="575"/>
    </location>
</feature>
<dbReference type="AlphaFoldDB" id="A0A813FHT5"/>
<evidence type="ECO:0000256" key="6">
    <source>
        <dbReference type="SAM" id="SignalP"/>
    </source>
</evidence>
<evidence type="ECO:0000256" key="1">
    <source>
        <dbReference type="ARBA" id="ARBA00012027"/>
    </source>
</evidence>
<name>A0A813FHT5_POLGL</name>
<evidence type="ECO:0000313" key="8">
    <source>
        <dbReference type="EMBL" id="CAE8612324.1"/>
    </source>
</evidence>
<dbReference type="OMA" id="GTETIDC"/>
<feature type="signal peptide" evidence="6">
    <location>
        <begin position="1"/>
        <end position="25"/>
    </location>
</feature>
<dbReference type="OrthoDB" id="423843at2759"/>
<dbReference type="EMBL" id="CAJNNV010025110">
    <property type="protein sequence ID" value="CAE8612324.1"/>
    <property type="molecule type" value="Genomic_DNA"/>
</dbReference>
<dbReference type="SMART" id="SM00155">
    <property type="entry name" value="PLDc"/>
    <property type="match status" value="2"/>
</dbReference>
<dbReference type="PANTHER" id="PTHR18896:SF60">
    <property type="entry name" value="PHOSPHOLIPASE D"/>
    <property type="match status" value="1"/>
</dbReference>
<keyword evidence="6" id="KW-0732">Signal</keyword>
<dbReference type="PROSITE" id="PS50035">
    <property type="entry name" value="PLD"/>
    <property type="match status" value="2"/>
</dbReference>
<evidence type="ECO:0000259" key="7">
    <source>
        <dbReference type="PROSITE" id="PS50035"/>
    </source>
</evidence>
<organism evidence="8 9">
    <name type="scientific">Polarella glacialis</name>
    <name type="common">Dinoflagellate</name>
    <dbReference type="NCBI Taxonomy" id="89957"/>
    <lineage>
        <taxon>Eukaryota</taxon>
        <taxon>Sar</taxon>
        <taxon>Alveolata</taxon>
        <taxon>Dinophyceae</taxon>
        <taxon>Suessiales</taxon>
        <taxon>Suessiaceae</taxon>
        <taxon>Polarella</taxon>
    </lineage>
</organism>
<dbReference type="EC" id="3.1.4.4" evidence="1"/>
<keyword evidence="9" id="KW-1185">Reference proteome</keyword>
<evidence type="ECO:0000256" key="3">
    <source>
        <dbReference type="ARBA" id="ARBA00022801"/>
    </source>
</evidence>
<dbReference type="GO" id="GO:0009395">
    <property type="term" value="P:phospholipid catabolic process"/>
    <property type="evidence" value="ECO:0007669"/>
    <property type="project" value="TreeGrafter"/>
</dbReference>
<comment type="caution">
    <text evidence="8">The sequence shown here is derived from an EMBL/GenBank/DDBJ whole genome shotgun (WGS) entry which is preliminary data.</text>
</comment>
<gene>
    <name evidence="8" type="ORF">PGLA1383_LOCUS30120</name>
</gene>
<keyword evidence="4" id="KW-0442">Lipid degradation</keyword>
<feature type="domain" description="PLD phosphodiesterase" evidence="7">
    <location>
        <begin position="146"/>
        <end position="173"/>
    </location>
</feature>
<dbReference type="GO" id="GO:0005886">
    <property type="term" value="C:plasma membrane"/>
    <property type="evidence" value="ECO:0007669"/>
    <property type="project" value="TreeGrafter"/>
</dbReference>
<dbReference type="SUPFAM" id="SSF56024">
    <property type="entry name" value="Phospholipase D/nuclease"/>
    <property type="match status" value="2"/>
</dbReference>
<evidence type="ECO:0000256" key="4">
    <source>
        <dbReference type="ARBA" id="ARBA00022963"/>
    </source>
</evidence>
<keyword evidence="5" id="KW-0443">Lipid metabolism</keyword>
<dbReference type="InterPro" id="IPR001736">
    <property type="entry name" value="PLipase_D/transphosphatidylase"/>
</dbReference>
<dbReference type="GO" id="GO:0004630">
    <property type="term" value="F:phospholipase D activity"/>
    <property type="evidence" value="ECO:0007669"/>
    <property type="project" value="UniProtKB-EC"/>
</dbReference>
<protein>
    <recommendedName>
        <fullName evidence="1">phospholipase D</fullName>
        <ecNumber evidence="1">3.1.4.4</ecNumber>
    </recommendedName>
</protein>
<sequence length="757" mass="84330">MRMCAAVKPLVLGLLVAGLGGDAFSAVPCPGTETIDCGMHFFREIYEQFQTVQSEVAIMPYFITPRMKIFSSVEGQPPDLTLTDLIIQALKRGVHVYILGWDNSASEKFLGFHQDHEYQILFEAAGKDSEYLHLMLDTGRRVIASVYYLPHIKSYAFDRKVAYVGGIDFVENRLDTPQHIRPNPLLVKVPVDERHPTGNQKPWQDTMIKVTGAVAQHVAMVLIERWWTYCASEGYVRSEFMRPMSAVLDNIMWHVKDSMQVSEWKKFQCSHKPAPAVLGVLDISIAGGENTPRQHQVTIMTPQVQSSGLEANPKVQVSLRSGQHLQVKVTGFQALDKNVPGELRFEVDGVILSSESGKKAILQLSEEELLTAEWLPNGVRPGDFPDGQHCQLTLSGSNMWLGTTSHLKESYDEFINMIQNAKRFIFIENQYFSTDVPSHSKECGHEHDRTSQLYSGAKNVIGKVLMDRIKRAALAKEHFSVVVIIPLATEPGSFYPNLRGTYCFEEAIDDFWRAEKLQSDRKDYFSFFFLANAVAAPVGMQGPGNAFYGIFMHTKVIVVDDEVAYIGSANINDRSLLGNRDAEVGVTVRGGSYPRELRETLLDSQLGGPGKVDTSRFASSVGAVAKANADELRRTMGISFPDGTVTSKNNGTIDLFGMENLINHAPNREAALKYPLSRVVGGGGGSDHFEWFVVPDDHFEPPKLQGTLFPWSRSIWGMPQLTSIAQIFSNELNYVERPEESSTELGPVLQADKPLFL</sequence>
<dbReference type="Pfam" id="PF00614">
    <property type="entry name" value="PLDc"/>
    <property type="match status" value="1"/>
</dbReference>
<dbReference type="Proteomes" id="UP000654075">
    <property type="component" value="Unassembled WGS sequence"/>
</dbReference>
<reference evidence="8" key="1">
    <citation type="submission" date="2021-02" db="EMBL/GenBank/DDBJ databases">
        <authorList>
            <person name="Dougan E. K."/>
            <person name="Rhodes N."/>
            <person name="Thang M."/>
            <person name="Chan C."/>
        </authorList>
    </citation>
    <scope>NUCLEOTIDE SEQUENCE</scope>
</reference>